<proteinExistence type="predicted"/>
<name>A0A017HNU6_9RHOB</name>
<feature type="region of interest" description="Disordered" evidence="1">
    <location>
        <begin position="67"/>
        <end position="111"/>
    </location>
</feature>
<sequence length="175" mass="18669">MRASAELHDDLGRAALEVWGWDDLTPALMSRHGATSPSDLKTPEQEEAEDTLLAHLVALNAERRAASAGSAQPITAPASAPASLARASKRSSTWASPPACPNPAPGPEEPRAQFGAVRDLLDSAESPLSAEDVARAFKGRLSPTRRRRVQEVLAIMADLGIARYGQNAKLYAPRR</sequence>
<dbReference type="Proteomes" id="UP000019666">
    <property type="component" value="Unassembled WGS sequence"/>
</dbReference>
<comment type="caution">
    <text evidence="2">The sequence shown here is derived from an EMBL/GenBank/DDBJ whole genome shotgun (WGS) entry which is preliminary data.</text>
</comment>
<feature type="compositionally biased region" description="Pro residues" evidence="1">
    <location>
        <begin position="98"/>
        <end position="107"/>
    </location>
</feature>
<dbReference type="HOGENOM" id="CLU_1531433_0_0_5"/>
<dbReference type="EMBL" id="AOSK01000065">
    <property type="protein sequence ID" value="EYD75843.1"/>
    <property type="molecule type" value="Genomic_DNA"/>
</dbReference>
<protein>
    <submittedName>
        <fullName evidence="2">Uncharacterized protein</fullName>
    </submittedName>
</protein>
<evidence type="ECO:0000313" key="2">
    <source>
        <dbReference type="EMBL" id="EYD75843.1"/>
    </source>
</evidence>
<feature type="compositionally biased region" description="Low complexity" evidence="1">
    <location>
        <begin position="70"/>
        <end position="97"/>
    </location>
</feature>
<keyword evidence="3" id="KW-1185">Reference proteome</keyword>
<reference evidence="2 3" key="1">
    <citation type="submission" date="2013-02" db="EMBL/GenBank/DDBJ databases">
        <authorList>
            <person name="Fiebig A."/>
            <person name="Goeker M."/>
            <person name="Klenk H.-P.P."/>
        </authorList>
    </citation>
    <scope>NUCLEOTIDE SEQUENCE [LARGE SCALE GENOMIC DNA]</scope>
    <source>
        <strain evidence="2 3">DSM 19309</strain>
    </source>
</reference>
<evidence type="ECO:0000313" key="3">
    <source>
        <dbReference type="Proteomes" id="UP000019666"/>
    </source>
</evidence>
<accession>A0A017HNU6</accession>
<dbReference type="AlphaFoldDB" id="A0A017HNU6"/>
<gene>
    <name evidence="2" type="ORF">Rumeso_02625</name>
</gene>
<evidence type="ECO:0000256" key="1">
    <source>
        <dbReference type="SAM" id="MobiDB-lite"/>
    </source>
</evidence>
<organism evidence="2 3">
    <name type="scientific">Rubellimicrobium mesophilum DSM 19309</name>
    <dbReference type="NCBI Taxonomy" id="442562"/>
    <lineage>
        <taxon>Bacteria</taxon>
        <taxon>Pseudomonadati</taxon>
        <taxon>Pseudomonadota</taxon>
        <taxon>Alphaproteobacteria</taxon>
        <taxon>Rhodobacterales</taxon>
        <taxon>Roseobacteraceae</taxon>
        <taxon>Rubellimicrobium</taxon>
    </lineage>
</organism>